<evidence type="ECO:0000313" key="1">
    <source>
        <dbReference type="EMBL" id="KAK1870109.1"/>
    </source>
</evidence>
<keyword evidence="2" id="KW-1185">Reference proteome</keyword>
<dbReference type="Proteomes" id="UP000798662">
    <property type="component" value="Chromosome 3"/>
</dbReference>
<gene>
    <name evidence="1" type="ORF">I4F81_012571</name>
</gene>
<sequence>MEMVLTGVRAASPSRSRRWPLRPSPHLPPLRPSLTAVRAAWEAALASGLTAGGGRPWRGGAGGEEGGAAADAARPLAARRGAAACPVLAPHARGRVGGKLPPLWAPAAAAAAAADGGGSGGGSADMASGRGGGGGSGDLSMAGLPPRLGWGIGGGGRGGRGVVIDHGPDAIGAGADAVARHRAWYVTNARGQRLFVQRWLPHGPPRRVRGLVYIVHGLNDHSGLWSGVAAKLVAAGYAVVAHDWHGHGRSEGVRGYVDGVEQLVGDVHTVVAATAGQLDALEGGLGCSRGDRRGGVAGRPRAGPWGWLTTPWGDRGAAAVARGAAGPCATRRGRRGGPLVAPLPLPKFLLGHSLGGAVAVHASHGGGGGSGGGGGGGGGGSGGSSGGGDRGGPPLAGSPPPRVGGGVVDWAGVLLTAPAVAVHTKPWLRAAAPLLATFAPLAPVQNLKWRPPAREGRPPPPSGAPAPVAAARATSARGGGRPAPHPLVSPFLHRPASRAAAAAMATPATAHVAGVDPITSASPAAPAPRRPLRARFPRLQLRLPVKAKTGYSILRSCDALMEGAATYSTPLWIGHAAPDPVTRVAGSRAFAAAVGSEDVTLSVYPKGGHDLVTGEGGHRVLADMVSWMQQRGG</sequence>
<name>A0ACC3CIK1_PYRYE</name>
<accession>A0ACC3CIK1</accession>
<proteinExistence type="predicted"/>
<comment type="caution">
    <text evidence="1">The sequence shown here is derived from an EMBL/GenBank/DDBJ whole genome shotgun (WGS) entry which is preliminary data.</text>
</comment>
<organism evidence="1 2">
    <name type="scientific">Pyropia yezoensis</name>
    <name type="common">Susabi-nori</name>
    <name type="synonym">Porphyra yezoensis</name>
    <dbReference type="NCBI Taxonomy" id="2788"/>
    <lineage>
        <taxon>Eukaryota</taxon>
        <taxon>Rhodophyta</taxon>
        <taxon>Bangiophyceae</taxon>
        <taxon>Bangiales</taxon>
        <taxon>Bangiaceae</taxon>
        <taxon>Pyropia</taxon>
    </lineage>
</organism>
<dbReference type="EMBL" id="CM020620">
    <property type="protein sequence ID" value="KAK1870109.1"/>
    <property type="molecule type" value="Genomic_DNA"/>
</dbReference>
<protein>
    <submittedName>
        <fullName evidence="1">Uncharacterized protein</fullName>
    </submittedName>
</protein>
<reference evidence="1" key="1">
    <citation type="submission" date="2019-11" db="EMBL/GenBank/DDBJ databases">
        <title>Nori genome reveals adaptations in red seaweeds to the harsh intertidal environment.</title>
        <authorList>
            <person name="Wang D."/>
            <person name="Mao Y."/>
        </authorList>
    </citation>
    <scope>NUCLEOTIDE SEQUENCE</scope>
    <source>
        <tissue evidence="1">Gametophyte</tissue>
    </source>
</reference>
<evidence type="ECO:0000313" key="2">
    <source>
        <dbReference type="Proteomes" id="UP000798662"/>
    </source>
</evidence>